<organism evidence="3 4">
    <name type="scientific">Temnothorax longispinosus</name>
    <dbReference type="NCBI Taxonomy" id="300112"/>
    <lineage>
        <taxon>Eukaryota</taxon>
        <taxon>Metazoa</taxon>
        <taxon>Ecdysozoa</taxon>
        <taxon>Arthropoda</taxon>
        <taxon>Hexapoda</taxon>
        <taxon>Insecta</taxon>
        <taxon>Pterygota</taxon>
        <taxon>Neoptera</taxon>
        <taxon>Endopterygota</taxon>
        <taxon>Hymenoptera</taxon>
        <taxon>Apocrita</taxon>
        <taxon>Aculeata</taxon>
        <taxon>Formicoidea</taxon>
        <taxon>Formicidae</taxon>
        <taxon>Myrmicinae</taxon>
        <taxon>Temnothorax</taxon>
    </lineage>
</organism>
<proteinExistence type="predicted"/>
<dbReference type="FunFam" id="2.30.29.30:FF:000083">
    <property type="entry name" value="Pleckstrin homology domain-containing family A member 5"/>
    <property type="match status" value="1"/>
</dbReference>
<feature type="region of interest" description="Disordered" evidence="1">
    <location>
        <begin position="1"/>
        <end position="50"/>
    </location>
</feature>
<dbReference type="Pfam" id="PF00169">
    <property type="entry name" value="PH"/>
    <property type="match status" value="1"/>
</dbReference>
<name>A0A4S2KVG8_9HYME</name>
<dbReference type="Gene3D" id="2.30.29.30">
    <property type="entry name" value="Pleckstrin-homology domain (PH domain)/Phosphotyrosine-binding domain (PTB)"/>
    <property type="match status" value="1"/>
</dbReference>
<sequence length="382" mass="41638">MDNKKIVQSSTPPAVPVQVRSKHDGSGVAASVSGVRRRSGPQAGLRSPAAKRPLSAPVALQGWLYKQGSEGLMLWKKRWFVLSEYCLFYYKGPEEEKLLGSILLPSYRVTVCKPEDKVNKKFAFKAEHANMRTYHFAADSRESMNQWVNALTLATLLQDPSPGAGEAAVVIEIAQDGERSARPSVSSISSILNQSADDSDSGFHGFQSRDDPSHASNNNSSPNSANTASFPNLSGSNSNGNSANNNHTSDSSSHPMMNGWVQQSSPYGQPSTSQPQQQQHQHQQYGHLLPQQLTPGHSHQHQALLHHHLPHQNALPTHQSSHPHKVQQSPQQQPPQPQQLSHPGSGGVQTMQPMPRTKFGQPIYANAPPKPRRLTDGSNGCV</sequence>
<gene>
    <name evidence="3" type="ORF">DBV15_00284</name>
</gene>
<evidence type="ECO:0000256" key="1">
    <source>
        <dbReference type="SAM" id="MobiDB-lite"/>
    </source>
</evidence>
<feature type="domain" description="PH" evidence="2">
    <location>
        <begin position="57"/>
        <end position="156"/>
    </location>
</feature>
<reference evidence="3 4" key="1">
    <citation type="journal article" date="2019" name="Philos. Trans. R. Soc. Lond., B, Biol. Sci.">
        <title>Ant behaviour and brain gene expression of defending hosts depend on the ecological success of the intruding social parasite.</title>
        <authorList>
            <person name="Kaur R."/>
            <person name="Stoldt M."/>
            <person name="Jongepier E."/>
            <person name="Feldmeyer B."/>
            <person name="Menzel F."/>
            <person name="Bornberg-Bauer E."/>
            <person name="Foitzik S."/>
        </authorList>
    </citation>
    <scope>NUCLEOTIDE SEQUENCE [LARGE SCALE GENOMIC DNA]</scope>
    <source>
        <tissue evidence="3">Whole body</tissue>
    </source>
</reference>
<dbReference type="EMBL" id="QBLH01000831">
    <property type="protein sequence ID" value="TGZ54073.1"/>
    <property type="molecule type" value="Genomic_DNA"/>
</dbReference>
<evidence type="ECO:0000313" key="3">
    <source>
        <dbReference type="EMBL" id="TGZ54073.1"/>
    </source>
</evidence>
<dbReference type="CDD" id="cd13248">
    <property type="entry name" value="PH_PEPP1_2_3"/>
    <property type="match status" value="1"/>
</dbReference>
<feature type="region of interest" description="Disordered" evidence="1">
    <location>
        <begin position="313"/>
        <end position="382"/>
    </location>
</feature>
<dbReference type="SMART" id="SM00233">
    <property type="entry name" value="PH"/>
    <property type="match status" value="1"/>
</dbReference>
<dbReference type="PANTHER" id="PTHR12752:SF9">
    <property type="entry name" value="KRAMER, ISOFORM I"/>
    <property type="match status" value="1"/>
</dbReference>
<dbReference type="AlphaFoldDB" id="A0A4S2KVG8"/>
<protein>
    <submittedName>
        <fullName evidence="3">Pleckstrin homology domain-containing family A member 7</fullName>
    </submittedName>
</protein>
<feature type="compositionally biased region" description="Polar residues" evidence="1">
    <location>
        <begin position="1"/>
        <end position="12"/>
    </location>
</feature>
<feature type="compositionally biased region" description="Low complexity" evidence="1">
    <location>
        <begin position="262"/>
        <end position="285"/>
    </location>
</feature>
<accession>A0A4S2KVG8</accession>
<dbReference type="InterPro" id="IPR040392">
    <property type="entry name" value="PKHA4-7_PH"/>
</dbReference>
<feature type="compositionally biased region" description="Low complexity" evidence="1">
    <location>
        <begin position="214"/>
        <end position="246"/>
    </location>
</feature>
<dbReference type="InterPro" id="IPR011993">
    <property type="entry name" value="PH-like_dom_sf"/>
</dbReference>
<comment type="caution">
    <text evidence="3">The sequence shown here is derived from an EMBL/GenBank/DDBJ whole genome shotgun (WGS) entry which is preliminary data.</text>
</comment>
<dbReference type="PANTHER" id="PTHR12752">
    <property type="entry name" value="PHOSPHOINOSITOL 3-PHOSPHATE-BINDING PROTEIN"/>
    <property type="match status" value="1"/>
</dbReference>
<dbReference type="InterPro" id="IPR001849">
    <property type="entry name" value="PH_domain"/>
</dbReference>
<evidence type="ECO:0000313" key="4">
    <source>
        <dbReference type="Proteomes" id="UP000310200"/>
    </source>
</evidence>
<feature type="compositionally biased region" description="Low complexity" evidence="1">
    <location>
        <begin position="182"/>
        <end position="195"/>
    </location>
</feature>
<dbReference type="PROSITE" id="PS50003">
    <property type="entry name" value="PH_DOMAIN"/>
    <property type="match status" value="1"/>
</dbReference>
<evidence type="ECO:0000259" key="2">
    <source>
        <dbReference type="PROSITE" id="PS50003"/>
    </source>
</evidence>
<dbReference type="SUPFAM" id="SSF50729">
    <property type="entry name" value="PH domain-like"/>
    <property type="match status" value="1"/>
</dbReference>
<keyword evidence="4" id="KW-1185">Reference proteome</keyword>
<feature type="region of interest" description="Disordered" evidence="1">
    <location>
        <begin position="179"/>
        <end position="285"/>
    </location>
</feature>
<dbReference type="Proteomes" id="UP000310200">
    <property type="component" value="Unassembled WGS sequence"/>
</dbReference>